<proteinExistence type="predicted"/>
<dbReference type="Pfam" id="PF21897">
    <property type="entry name" value="DUF6919"/>
    <property type="match status" value="1"/>
</dbReference>
<name>A0ABV9BEZ5_9ACTN</name>
<dbReference type="EMBL" id="JBHSFS010000002">
    <property type="protein sequence ID" value="MFC4512562.1"/>
    <property type="molecule type" value="Genomic_DNA"/>
</dbReference>
<evidence type="ECO:0000313" key="2">
    <source>
        <dbReference type="EMBL" id="MFC4512562.1"/>
    </source>
</evidence>
<comment type="caution">
    <text evidence="2">The sequence shown here is derived from an EMBL/GenBank/DDBJ whole genome shotgun (WGS) entry which is preliminary data.</text>
</comment>
<keyword evidence="3" id="KW-1185">Reference proteome</keyword>
<sequence>MKLPWMSRADRRRWDSARTLPELGELMALWLEGELGSRPGYAARFGPDEETAGLVPVLAACCRAGFVTEQSQPGETGADAIDGRLWVQRAAVSGFISDARLLGRVRAAAEKVGLQVIAGTAQGRDKAVVVTRVDGQNYTAFGETTPVRELRHLFGDVCCRQAMDVLIGAWQVTVIDPVWGRDSVLWPVLAGAVGSARVGA</sequence>
<accession>A0ABV9BEZ5</accession>
<feature type="domain" description="DUF6919" evidence="1">
    <location>
        <begin position="10"/>
        <end position="193"/>
    </location>
</feature>
<protein>
    <submittedName>
        <fullName evidence="2">DUF6919 domain-containing protein</fullName>
    </submittedName>
</protein>
<evidence type="ECO:0000259" key="1">
    <source>
        <dbReference type="Pfam" id="PF21897"/>
    </source>
</evidence>
<dbReference type="InterPro" id="IPR054212">
    <property type="entry name" value="DUF6919"/>
</dbReference>
<organism evidence="2 3">
    <name type="scientific">Streptomyces ehimensis</name>
    <dbReference type="NCBI Taxonomy" id="68195"/>
    <lineage>
        <taxon>Bacteria</taxon>
        <taxon>Bacillati</taxon>
        <taxon>Actinomycetota</taxon>
        <taxon>Actinomycetes</taxon>
        <taxon>Kitasatosporales</taxon>
        <taxon>Streptomycetaceae</taxon>
        <taxon>Streptomyces</taxon>
    </lineage>
</organism>
<reference evidence="3" key="1">
    <citation type="journal article" date="2019" name="Int. J. Syst. Evol. Microbiol.">
        <title>The Global Catalogue of Microorganisms (GCM) 10K type strain sequencing project: providing services to taxonomists for standard genome sequencing and annotation.</title>
        <authorList>
            <consortium name="The Broad Institute Genomics Platform"/>
            <consortium name="The Broad Institute Genome Sequencing Center for Infectious Disease"/>
            <person name="Wu L."/>
            <person name="Ma J."/>
        </authorList>
    </citation>
    <scope>NUCLEOTIDE SEQUENCE [LARGE SCALE GENOMIC DNA]</scope>
    <source>
        <strain evidence="3">CECT 8064</strain>
    </source>
</reference>
<dbReference type="RefSeq" id="WP_417922531.1">
    <property type="nucleotide sequence ID" value="NZ_JBHSFS010000002.1"/>
</dbReference>
<gene>
    <name evidence="2" type="ORF">ACFPEN_06405</name>
</gene>
<evidence type="ECO:0000313" key="3">
    <source>
        <dbReference type="Proteomes" id="UP001595990"/>
    </source>
</evidence>
<dbReference type="Proteomes" id="UP001595990">
    <property type="component" value="Unassembled WGS sequence"/>
</dbReference>